<dbReference type="Proteomes" id="UP000320216">
    <property type="component" value="Chromosome"/>
</dbReference>
<dbReference type="GO" id="GO:0003700">
    <property type="term" value="F:DNA-binding transcription factor activity"/>
    <property type="evidence" value="ECO:0007669"/>
    <property type="project" value="InterPro"/>
</dbReference>
<dbReference type="GO" id="GO:0003677">
    <property type="term" value="F:DNA binding"/>
    <property type="evidence" value="ECO:0007669"/>
    <property type="project" value="UniProtKB-KW"/>
</dbReference>
<dbReference type="Gene3D" id="1.10.10.10">
    <property type="entry name" value="Winged helix-like DNA-binding domain superfamily/Winged helix DNA-binding domain"/>
    <property type="match status" value="1"/>
</dbReference>
<evidence type="ECO:0000313" key="6">
    <source>
        <dbReference type="Proteomes" id="UP000320216"/>
    </source>
</evidence>
<dbReference type="PRINTS" id="PR00598">
    <property type="entry name" value="HTHMARR"/>
</dbReference>
<dbReference type="InterPro" id="IPR000835">
    <property type="entry name" value="HTH_MarR-typ"/>
</dbReference>
<evidence type="ECO:0000256" key="3">
    <source>
        <dbReference type="ARBA" id="ARBA00023163"/>
    </source>
</evidence>
<dbReference type="SMART" id="SM00347">
    <property type="entry name" value="HTH_MARR"/>
    <property type="match status" value="1"/>
</dbReference>
<dbReference type="OrthoDB" id="8635520at2"/>
<feature type="domain" description="HTH marR-type" evidence="4">
    <location>
        <begin position="7"/>
        <end position="139"/>
    </location>
</feature>
<evidence type="ECO:0000259" key="4">
    <source>
        <dbReference type="PROSITE" id="PS50995"/>
    </source>
</evidence>
<dbReference type="AlphaFoldDB" id="A0A5B8MAV8"/>
<dbReference type="PRINTS" id="PR00035">
    <property type="entry name" value="HTHGNTR"/>
</dbReference>
<evidence type="ECO:0000256" key="2">
    <source>
        <dbReference type="ARBA" id="ARBA00023125"/>
    </source>
</evidence>
<dbReference type="PANTHER" id="PTHR42756">
    <property type="entry name" value="TRANSCRIPTIONAL REGULATOR, MARR"/>
    <property type="match status" value="1"/>
</dbReference>
<dbReference type="PROSITE" id="PS50995">
    <property type="entry name" value="HTH_MARR_2"/>
    <property type="match status" value="1"/>
</dbReference>
<dbReference type="EMBL" id="CP042305">
    <property type="protein sequence ID" value="QDZ16822.1"/>
    <property type="molecule type" value="Genomic_DNA"/>
</dbReference>
<evidence type="ECO:0000313" key="5">
    <source>
        <dbReference type="EMBL" id="QDZ16822.1"/>
    </source>
</evidence>
<evidence type="ECO:0000256" key="1">
    <source>
        <dbReference type="ARBA" id="ARBA00023015"/>
    </source>
</evidence>
<keyword evidence="3" id="KW-0804">Transcription</keyword>
<dbReference type="InterPro" id="IPR000524">
    <property type="entry name" value="Tscrpt_reg_HTH_GntR"/>
</dbReference>
<gene>
    <name evidence="5" type="ORF">FPZ11_10755</name>
</gene>
<keyword evidence="6" id="KW-1185">Reference proteome</keyword>
<dbReference type="InterPro" id="IPR036390">
    <property type="entry name" value="WH_DNA-bd_sf"/>
</dbReference>
<name>A0A5B8MAV8_9MICO</name>
<dbReference type="PANTHER" id="PTHR42756:SF1">
    <property type="entry name" value="TRANSCRIPTIONAL REPRESSOR OF EMRAB OPERON"/>
    <property type="match status" value="1"/>
</dbReference>
<dbReference type="Pfam" id="PF01047">
    <property type="entry name" value="MarR"/>
    <property type="match status" value="1"/>
</dbReference>
<protein>
    <submittedName>
        <fullName evidence="5">MarR family transcriptional regulator</fullName>
    </submittedName>
</protein>
<sequence>MIYLMALDRMGFLLKHAYLAYESLAAEKYDAIGATARECGVLAQVQATENPSQLELANELGVDRTTMAQLLDSLEQRGLVSRTPLPTDRRKNLVSLTKSGHDLLARDRVIRAELDREFLAPVHTAEQATLRSSLHAIVNTQRTSSRTP</sequence>
<accession>A0A5B8MAV8</accession>
<reference evidence="5 6" key="1">
    <citation type="submission" date="2019-07" db="EMBL/GenBank/DDBJ databases">
        <title>Full genome sequence of Humibacter sp. WJ7-1.</title>
        <authorList>
            <person name="Im W.-T."/>
        </authorList>
    </citation>
    <scope>NUCLEOTIDE SEQUENCE [LARGE SCALE GENOMIC DNA]</scope>
    <source>
        <strain evidence="5 6">WJ7-1</strain>
    </source>
</reference>
<keyword evidence="1" id="KW-0805">Transcription regulation</keyword>
<proteinExistence type="predicted"/>
<dbReference type="InterPro" id="IPR036388">
    <property type="entry name" value="WH-like_DNA-bd_sf"/>
</dbReference>
<keyword evidence="2" id="KW-0238">DNA-binding</keyword>
<dbReference type="SUPFAM" id="SSF46785">
    <property type="entry name" value="Winged helix' DNA-binding domain"/>
    <property type="match status" value="1"/>
</dbReference>
<dbReference type="KEGG" id="huw:FPZ11_10755"/>
<organism evidence="5 6">
    <name type="scientific">Humibacter ginsenosidimutans</name>
    <dbReference type="NCBI Taxonomy" id="2599293"/>
    <lineage>
        <taxon>Bacteria</taxon>
        <taxon>Bacillati</taxon>
        <taxon>Actinomycetota</taxon>
        <taxon>Actinomycetes</taxon>
        <taxon>Micrococcales</taxon>
        <taxon>Microbacteriaceae</taxon>
        <taxon>Humibacter</taxon>
    </lineage>
</organism>